<gene>
    <name evidence="1" type="primary">rga8</name>
    <name evidence="1" type="ORF">H2198_005259</name>
</gene>
<protein>
    <submittedName>
        <fullName evidence="1">Rho-GTPase-activating protein 8</fullName>
    </submittedName>
</protein>
<dbReference type="EMBL" id="JAPDRQ010000085">
    <property type="protein sequence ID" value="KAJ9656006.1"/>
    <property type="molecule type" value="Genomic_DNA"/>
</dbReference>
<keyword evidence="2" id="KW-1185">Reference proteome</keyword>
<proteinExistence type="predicted"/>
<comment type="caution">
    <text evidence="1">The sequence shown here is derived from an EMBL/GenBank/DDBJ whole genome shotgun (WGS) entry which is preliminary data.</text>
</comment>
<dbReference type="Proteomes" id="UP001172386">
    <property type="component" value="Unassembled WGS sequence"/>
</dbReference>
<accession>A0ACC3A661</accession>
<organism evidence="1 2">
    <name type="scientific">Neophaeococcomyces mojaviensis</name>
    <dbReference type="NCBI Taxonomy" id="3383035"/>
    <lineage>
        <taxon>Eukaryota</taxon>
        <taxon>Fungi</taxon>
        <taxon>Dikarya</taxon>
        <taxon>Ascomycota</taxon>
        <taxon>Pezizomycotina</taxon>
        <taxon>Eurotiomycetes</taxon>
        <taxon>Chaetothyriomycetidae</taxon>
        <taxon>Chaetothyriales</taxon>
        <taxon>Chaetothyriales incertae sedis</taxon>
        <taxon>Neophaeococcomyces</taxon>
    </lineage>
</organism>
<reference evidence="1" key="1">
    <citation type="submission" date="2022-10" db="EMBL/GenBank/DDBJ databases">
        <title>Culturing micro-colonial fungi from biological soil crusts in the Mojave desert and describing Neophaeococcomyces mojavensis, and introducing the new genera and species Taxawa tesnikishii.</title>
        <authorList>
            <person name="Kurbessoian T."/>
            <person name="Stajich J.E."/>
        </authorList>
    </citation>
    <scope>NUCLEOTIDE SEQUENCE</scope>
    <source>
        <strain evidence="1">JES_112</strain>
    </source>
</reference>
<evidence type="ECO:0000313" key="2">
    <source>
        <dbReference type="Proteomes" id="UP001172386"/>
    </source>
</evidence>
<sequence length="1000" mass="108866">MATTESTATQAQPPARKPKAPGFVDSFWSSDYAGGLGILFTKLQQGAIENQQILTIASLRAEAEELYSERLGDIAPTIDRMNGGFARDDGASVRKAYEGVRGEMIEATKNHQKIAQNIRELVVNPFSRWCDAHTQRIQNSQDELQSKIKAHDRQAEVVKKLRAAYFNKCRLVEDQEEENKFAFQDPQDKGKEKAVESPKQPLSPPPTIVVQQEQDELPVEIGDQTYSPDQLKKLLAHMLNTIPMGETKVPIIGTYQNTSSGADITGYIMKHMNANGMAHAENIGQDLVDRMFLRLVGNVGSTFANSSKMKYQWRPRTFQIAGVPDRSKPVGRTSTLGSLDGNTAGSPAAGTWSETIQAYNPLNNPYPNETPAERLRREAKEADQRYKDGILKLDLLRCELEETMFTHLKFLERCETDRLKAIRSVILDFSGAISNSIPSFQSQVDHMMLYQETINPLGDLRYLLENYKTGPFIPKVTPYENYYGTVDDQVFGVELEARARADKKRVPGIVTAILTFLDNHYPDLDGDETRRSIWVVDVPLAATHHLRNAINQGGPIPKELLERYEIPIVASVLKLYLLELPDSLVSSQVYEIIKTIYDTTVDATPNPISSESPDSAPRIKVLQSTLGQLRLNNIATLDAITTHFSRLIDLTSADEDYVASLAQTLAPCILRPRIVNALTMEERHPYRLVRDLFEHKEAIFGELKRQASTGGGGGVTPSSSQRNRAVSSTDESSRRAAMEARARAINNATHRAKSPAPTNRHRRDKSTDGSGGAPGRFPVVASPRPDGGRVMGQVKRTSLEVPGSASNSPIYNRHPEPAASNGSSAANTTPPRSDTLTSQAAEALSPDSMNPSHSLAALASAAPNSRNGDSTPNSLYHEATSSSPTEPNAADVVEAIADGAMPGAFGAGPAHIPPPIDDDSATNSPTVGTPTTEGQARSAVGSLKRTALGSGTKRTGPSGRYGSLRTRSNLNLGGADAQAQGRGGDQGVVLQDRAMDDDFS</sequence>
<name>A0ACC3A661_9EURO</name>
<evidence type="ECO:0000313" key="1">
    <source>
        <dbReference type="EMBL" id="KAJ9656006.1"/>
    </source>
</evidence>